<feature type="compositionally biased region" description="Low complexity" evidence="1">
    <location>
        <begin position="815"/>
        <end position="829"/>
    </location>
</feature>
<feature type="compositionally biased region" description="Polar residues" evidence="1">
    <location>
        <begin position="647"/>
        <end position="663"/>
    </location>
</feature>
<dbReference type="Gene3D" id="2.60.120.650">
    <property type="entry name" value="Cupin"/>
    <property type="match status" value="1"/>
</dbReference>
<protein>
    <recommendedName>
        <fullName evidence="4">JmjC domain-containing protein</fullName>
    </recommendedName>
</protein>
<name>A0AA39J260_ARMTA</name>
<evidence type="ECO:0000313" key="2">
    <source>
        <dbReference type="EMBL" id="KAK0434752.1"/>
    </source>
</evidence>
<evidence type="ECO:0000313" key="3">
    <source>
        <dbReference type="Proteomes" id="UP001175211"/>
    </source>
</evidence>
<dbReference type="AlphaFoldDB" id="A0AA39J260"/>
<gene>
    <name evidence="2" type="ORF">EV420DRAFT_1653797</name>
</gene>
<comment type="caution">
    <text evidence="2">The sequence shown here is derived from an EMBL/GenBank/DDBJ whole genome shotgun (WGS) entry which is preliminary data.</text>
</comment>
<evidence type="ECO:0000256" key="1">
    <source>
        <dbReference type="SAM" id="MobiDB-lite"/>
    </source>
</evidence>
<dbReference type="Proteomes" id="UP001175211">
    <property type="component" value="Unassembled WGS sequence"/>
</dbReference>
<sequence length="950" mass="105493">MGNEETLKKFKQSLPHWKQSFANTVAISPLLLIMGQGMGQTLNTSLALQVGGRLSSIGKPDLIVRVEELLWHCIIGIAWGSWMSEVGLMDFLEAISPLINNMKPLREKQSGATPWDEFDGEDTWFEHAIHFIWQNDVAGLGARSQGGKGAQSEAFGNTGDTLLLKKTKLNRGLSRSGANIVSPILWDPKRKEYTSCDFFPLLSNELDDRITIHGWNDCIVNDKTGSPWYKPDTGKGLEESMIVTLSFSNAMKNPMATLETFHNYYIFLYGTKTSPLTWSLNDLSKVGNVDIVKLRPDKELSSHQSFLTRNITSETGHPLQSIVSSHIRAFEQTSDLPEDIFDASYPISATNFWLVATKGVISYIHSDCHGVGTFVEVLCRRKLWYMFQHHGSRRQDSHIDEYMGDWAPGFIPDPREWEAEVVLLEPGSAFYMHPDTHHAVLTLENCIVRGGHFYSTVTLSKTVSSWVHTCMLGYRIINVVHPELHQLLLRMMYYFHTVIGEKGPETQDTDIPSITRDRLLKLIALGNLCIFGSALLPCILPDSADATRPTITMAFAVIHITRPTQHQRALTPEEGEYMDSMAHQQEPHEQQAPSGSDPSHHGQGRSKTHFDTPYLTEKTEPHCSSFRARITEMVKVKNPFGKKSLDDSASLQTMETTKSTPDLPSSIGPVQMDPGMTRLGAMTMTPRSHPSPPQSYLQPSQGSMTMESASIGEERVGSTSTYSIESSMDEPGEEPPSKKVKTHSSLPGDEGRYGEYPMQGDIKEMNLPSQSGMMLQPLSGHTPPTEPTGLKDPLPGGTTSPSTSQTLFGLPPDPNLKLSPRLSSPSPTLENGPDSVVFTEYSDSNNEELPEYYTHHGSLISGGQWVISPGDTPEGDRLLDWFAGDQPFPDPIVLPNRVLRELDQTSPHPYPYCNCSICRRLRALATVKHEGAKPPDELEPFLVPEGGFLP</sequence>
<evidence type="ECO:0008006" key="4">
    <source>
        <dbReference type="Google" id="ProtNLM"/>
    </source>
</evidence>
<keyword evidence="3" id="KW-1185">Reference proteome</keyword>
<accession>A0AA39J260</accession>
<proteinExistence type="predicted"/>
<feature type="region of interest" description="Disordered" evidence="1">
    <location>
        <begin position="641"/>
        <end position="669"/>
    </location>
</feature>
<feature type="compositionally biased region" description="Low complexity" evidence="1">
    <location>
        <begin position="795"/>
        <end position="804"/>
    </location>
</feature>
<dbReference type="GeneID" id="85362309"/>
<dbReference type="RefSeq" id="XP_060321799.1">
    <property type="nucleotide sequence ID" value="XM_060478761.1"/>
</dbReference>
<dbReference type="SUPFAM" id="SSF51197">
    <property type="entry name" value="Clavaminate synthase-like"/>
    <property type="match status" value="1"/>
</dbReference>
<reference evidence="2" key="1">
    <citation type="submission" date="2023-06" db="EMBL/GenBank/DDBJ databases">
        <authorList>
            <consortium name="Lawrence Berkeley National Laboratory"/>
            <person name="Ahrendt S."/>
            <person name="Sahu N."/>
            <person name="Indic B."/>
            <person name="Wong-Bajracharya J."/>
            <person name="Merenyi Z."/>
            <person name="Ke H.-M."/>
            <person name="Monk M."/>
            <person name="Kocsube S."/>
            <person name="Drula E."/>
            <person name="Lipzen A."/>
            <person name="Balint B."/>
            <person name="Henrissat B."/>
            <person name="Andreopoulos B."/>
            <person name="Martin F.M."/>
            <person name="Harder C.B."/>
            <person name="Rigling D."/>
            <person name="Ford K.L."/>
            <person name="Foster G.D."/>
            <person name="Pangilinan J."/>
            <person name="Papanicolaou A."/>
            <person name="Barry K."/>
            <person name="LaButti K."/>
            <person name="Viragh M."/>
            <person name="Koriabine M."/>
            <person name="Yan M."/>
            <person name="Riley R."/>
            <person name="Champramary S."/>
            <person name="Plett K.L."/>
            <person name="Tsai I.J."/>
            <person name="Slot J."/>
            <person name="Sipos G."/>
            <person name="Plett J."/>
            <person name="Nagy L.G."/>
            <person name="Grigoriev I.V."/>
        </authorList>
    </citation>
    <scope>NUCLEOTIDE SEQUENCE</scope>
    <source>
        <strain evidence="2">CCBAS 213</strain>
    </source>
</reference>
<feature type="compositionally biased region" description="Polar residues" evidence="1">
    <location>
        <begin position="717"/>
        <end position="726"/>
    </location>
</feature>
<organism evidence="2 3">
    <name type="scientific">Armillaria tabescens</name>
    <name type="common">Ringless honey mushroom</name>
    <name type="synonym">Agaricus tabescens</name>
    <dbReference type="NCBI Taxonomy" id="1929756"/>
    <lineage>
        <taxon>Eukaryota</taxon>
        <taxon>Fungi</taxon>
        <taxon>Dikarya</taxon>
        <taxon>Basidiomycota</taxon>
        <taxon>Agaricomycotina</taxon>
        <taxon>Agaricomycetes</taxon>
        <taxon>Agaricomycetidae</taxon>
        <taxon>Agaricales</taxon>
        <taxon>Marasmiineae</taxon>
        <taxon>Physalacriaceae</taxon>
        <taxon>Desarmillaria</taxon>
    </lineage>
</organism>
<feature type="region of interest" description="Disordered" evidence="1">
    <location>
        <begin position="685"/>
        <end position="840"/>
    </location>
</feature>
<feature type="compositionally biased region" description="Low complexity" evidence="1">
    <location>
        <begin position="694"/>
        <end position="703"/>
    </location>
</feature>
<feature type="region of interest" description="Disordered" evidence="1">
    <location>
        <begin position="580"/>
        <end position="619"/>
    </location>
</feature>
<dbReference type="EMBL" id="JAUEPS010000177">
    <property type="protein sequence ID" value="KAK0434752.1"/>
    <property type="molecule type" value="Genomic_DNA"/>
</dbReference>